<name>A0A0F9EQB8_9ZZZZ</name>
<accession>A0A0F9EQB8</accession>
<reference evidence="1" key="1">
    <citation type="journal article" date="2015" name="Nature">
        <title>Complex archaea that bridge the gap between prokaryotes and eukaryotes.</title>
        <authorList>
            <person name="Spang A."/>
            <person name="Saw J.H."/>
            <person name="Jorgensen S.L."/>
            <person name="Zaremba-Niedzwiedzka K."/>
            <person name="Martijn J."/>
            <person name="Lind A.E."/>
            <person name="van Eijk R."/>
            <person name="Schleper C."/>
            <person name="Guy L."/>
            <person name="Ettema T.J."/>
        </authorList>
    </citation>
    <scope>NUCLEOTIDE SEQUENCE</scope>
</reference>
<comment type="caution">
    <text evidence="1">The sequence shown here is derived from an EMBL/GenBank/DDBJ whole genome shotgun (WGS) entry which is preliminary data.</text>
</comment>
<organism evidence="1">
    <name type="scientific">marine sediment metagenome</name>
    <dbReference type="NCBI Taxonomy" id="412755"/>
    <lineage>
        <taxon>unclassified sequences</taxon>
        <taxon>metagenomes</taxon>
        <taxon>ecological metagenomes</taxon>
    </lineage>
</organism>
<evidence type="ECO:0000313" key="1">
    <source>
        <dbReference type="EMBL" id="KKL76288.1"/>
    </source>
</evidence>
<proteinExistence type="predicted"/>
<dbReference type="EMBL" id="LAZR01024093">
    <property type="protein sequence ID" value="KKL76288.1"/>
    <property type="molecule type" value="Genomic_DNA"/>
</dbReference>
<gene>
    <name evidence="1" type="ORF">LCGC14_2046390</name>
</gene>
<sequence>MRIVNIFDTDISVPDFVQSEIKAAQDGGYKYLLVVCDTFNDYEALGFDRAGDVLPGCDYPVYCKDEDELREKHDEYDGKDMQRVVGVYQVLQEADLSNTYCLVCGETREFHCHTGAEMDMSEILEHMSPEELAERLEEKGA</sequence>
<dbReference type="AlphaFoldDB" id="A0A0F9EQB8"/>
<protein>
    <submittedName>
        <fullName evidence="1">Uncharacterized protein</fullName>
    </submittedName>
</protein>